<evidence type="ECO:0000313" key="2">
    <source>
        <dbReference type="Proteomes" id="UP000019753"/>
    </source>
</evidence>
<dbReference type="Proteomes" id="UP000019753">
    <property type="component" value="Unassembled WGS sequence"/>
</dbReference>
<reference evidence="1 2" key="1">
    <citation type="submission" date="2014-01" db="EMBL/GenBank/DDBJ databases">
        <title>Actinotalea ferrariae CF5-4.</title>
        <authorList>
            <person name="Chen F."/>
            <person name="Li Y."/>
            <person name="Wang G."/>
        </authorList>
    </citation>
    <scope>NUCLEOTIDE SEQUENCE [LARGE SCALE GENOMIC DNA]</scope>
    <source>
        <strain evidence="1 2">CF5-4</strain>
    </source>
</reference>
<proteinExistence type="predicted"/>
<protein>
    <recommendedName>
        <fullName evidence="3">Peptidase M15B domain-containing protein</fullName>
    </recommendedName>
</protein>
<dbReference type="AlphaFoldDB" id="A0A021VTT6"/>
<gene>
    <name evidence="1" type="ORF">N866_08205</name>
</gene>
<dbReference type="RefSeq" id="WP_052023117.1">
    <property type="nucleotide sequence ID" value="NZ_AXCW01000232.1"/>
</dbReference>
<comment type="caution">
    <text evidence="1">The sequence shown here is derived from an EMBL/GenBank/DDBJ whole genome shotgun (WGS) entry which is preliminary data.</text>
</comment>
<dbReference type="EMBL" id="AXCW01000232">
    <property type="protein sequence ID" value="EYR62482.1"/>
    <property type="molecule type" value="Genomic_DNA"/>
</dbReference>
<sequence length="190" mass="19819">MDNAPRFGWVNPLWARDGNPWNGSQEPWHWEGVAVPVSSYRSWLTGAGITVPDLDTPDPIAPVPQEDDMPASVAVRHPNGSIALAGDDGTFVPLSSVDELEALKATGAVRLHDGPAGTLALPDGLIWNLRAAVGFRKSIQGEQDPGKVAAAVAATLVPAVLDALPPSAGLTVEQVTAAAETAVRNVLRSV</sequence>
<keyword evidence="2" id="KW-1185">Reference proteome</keyword>
<evidence type="ECO:0008006" key="3">
    <source>
        <dbReference type="Google" id="ProtNLM"/>
    </source>
</evidence>
<organism evidence="1 2">
    <name type="scientific">Actinotalea ferrariae CF5-4</name>
    <dbReference type="NCBI Taxonomy" id="948458"/>
    <lineage>
        <taxon>Bacteria</taxon>
        <taxon>Bacillati</taxon>
        <taxon>Actinomycetota</taxon>
        <taxon>Actinomycetes</taxon>
        <taxon>Micrococcales</taxon>
        <taxon>Cellulomonadaceae</taxon>
        <taxon>Actinotalea</taxon>
    </lineage>
</organism>
<name>A0A021VTT6_9CELL</name>
<accession>A0A021VTT6</accession>
<evidence type="ECO:0000313" key="1">
    <source>
        <dbReference type="EMBL" id="EYR62482.1"/>
    </source>
</evidence>